<evidence type="ECO:0000256" key="3">
    <source>
        <dbReference type="ARBA" id="ARBA00011989"/>
    </source>
</evidence>
<dbReference type="InterPro" id="IPR016040">
    <property type="entry name" value="NAD(P)-bd_dom"/>
</dbReference>
<organism evidence="7 8">
    <name type="scientific">Streptosporangium brasiliense</name>
    <dbReference type="NCBI Taxonomy" id="47480"/>
    <lineage>
        <taxon>Bacteria</taxon>
        <taxon>Bacillati</taxon>
        <taxon>Actinomycetota</taxon>
        <taxon>Actinomycetes</taxon>
        <taxon>Streptosporangiales</taxon>
        <taxon>Streptosporangiaceae</taxon>
        <taxon>Streptosporangium</taxon>
    </lineage>
</organism>
<gene>
    <name evidence="7" type="ORF">J2S55_002886</name>
</gene>
<feature type="region of interest" description="Disordered" evidence="5">
    <location>
        <begin position="293"/>
        <end position="321"/>
    </location>
</feature>
<dbReference type="GO" id="GO:0008446">
    <property type="term" value="F:GDP-mannose 4,6-dehydratase activity"/>
    <property type="evidence" value="ECO:0007669"/>
    <property type="project" value="UniProtKB-EC"/>
</dbReference>
<dbReference type="PANTHER" id="PTHR43715">
    <property type="entry name" value="GDP-MANNOSE 4,6-DEHYDRATASE"/>
    <property type="match status" value="1"/>
</dbReference>
<feature type="domain" description="NAD(P)-binding" evidence="6">
    <location>
        <begin position="37"/>
        <end position="284"/>
    </location>
</feature>
<reference evidence="7 8" key="1">
    <citation type="submission" date="2023-07" db="EMBL/GenBank/DDBJ databases">
        <title>Sequencing the genomes of 1000 actinobacteria strains.</title>
        <authorList>
            <person name="Klenk H.-P."/>
        </authorList>
    </citation>
    <scope>NUCLEOTIDE SEQUENCE [LARGE SCALE GENOMIC DNA]</scope>
    <source>
        <strain evidence="7 8">DSM 44109</strain>
    </source>
</reference>
<name>A0ABT9R5B2_9ACTN</name>
<proteinExistence type="inferred from homology"/>
<dbReference type="EMBL" id="JAUSRB010000002">
    <property type="protein sequence ID" value="MDP9863620.1"/>
    <property type="molecule type" value="Genomic_DNA"/>
</dbReference>
<evidence type="ECO:0000259" key="6">
    <source>
        <dbReference type="Pfam" id="PF16363"/>
    </source>
</evidence>
<evidence type="ECO:0000256" key="5">
    <source>
        <dbReference type="SAM" id="MobiDB-lite"/>
    </source>
</evidence>
<dbReference type="InterPro" id="IPR036291">
    <property type="entry name" value="NAD(P)-bd_dom_sf"/>
</dbReference>
<evidence type="ECO:0000313" key="8">
    <source>
        <dbReference type="Proteomes" id="UP001230426"/>
    </source>
</evidence>
<comment type="cofactor">
    <cofactor evidence="1">
        <name>NADP(+)</name>
        <dbReference type="ChEBI" id="CHEBI:58349"/>
    </cofactor>
</comment>
<comment type="similarity">
    <text evidence="2">Belongs to the NAD(P)-dependent epimerase/dehydratase family. GDP-mannose 4,6-dehydratase subfamily.</text>
</comment>
<sequence>MATCLVVGAHGQDGTLLRELLARRGDAVVAVGRGEVADVTRRDEVLRLVEAVRPDEVYLLAAVQGPAQDGPADARASYEVNTLPVVYFAEALLAHAPAGRLFYAASSHVFGEPETAVQDESTPLRPTSLYGITKAAGLLHCRAYRERGVFVSAGILYNHESPLRRPGFVSRKIVRAAARAEEVTLGSLSATVDWGYAPDYVAAMAAVLQADGPGDFVVATGEPHTVEEFAATAFGLAGLDWRRYVRQDPALPHRGGKPLVGDAGRLRAVTGWRPTVDFTGMIRRLLQAELDGAGPGGGARCGSPSADGTALRRPESEKDHL</sequence>
<protein>
    <recommendedName>
        <fullName evidence="3">GDP-mannose 4,6-dehydratase</fullName>
        <ecNumber evidence="3">4.2.1.47</ecNumber>
    </recommendedName>
</protein>
<comment type="caution">
    <text evidence="7">The sequence shown here is derived from an EMBL/GenBank/DDBJ whole genome shotgun (WGS) entry which is preliminary data.</text>
</comment>
<evidence type="ECO:0000313" key="7">
    <source>
        <dbReference type="EMBL" id="MDP9863620.1"/>
    </source>
</evidence>
<evidence type="ECO:0000256" key="2">
    <source>
        <dbReference type="ARBA" id="ARBA00009263"/>
    </source>
</evidence>
<keyword evidence="4 7" id="KW-0456">Lyase</keyword>
<dbReference type="SUPFAM" id="SSF51735">
    <property type="entry name" value="NAD(P)-binding Rossmann-fold domains"/>
    <property type="match status" value="1"/>
</dbReference>
<dbReference type="Gene3D" id="3.90.25.10">
    <property type="entry name" value="UDP-galactose 4-epimerase, domain 1"/>
    <property type="match status" value="1"/>
</dbReference>
<keyword evidence="8" id="KW-1185">Reference proteome</keyword>
<evidence type="ECO:0000256" key="1">
    <source>
        <dbReference type="ARBA" id="ARBA00001937"/>
    </source>
</evidence>
<dbReference type="Pfam" id="PF16363">
    <property type="entry name" value="GDP_Man_Dehyd"/>
    <property type="match status" value="1"/>
</dbReference>
<evidence type="ECO:0000256" key="4">
    <source>
        <dbReference type="ARBA" id="ARBA00023239"/>
    </source>
</evidence>
<dbReference type="PANTHER" id="PTHR43715:SF1">
    <property type="entry name" value="GDP-MANNOSE 4,6 DEHYDRATASE"/>
    <property type="match status" value="1"/>
</dbReference>
<dbReference type="RefSeq" id="WP_306860665.1">
    <property type="nucleotide sequence ID" value="NZ_JAUSRB010000002.1"/>
</dbReference>
<feature type="compositionally biased region" description="Basic and acidic residues" evidence="5">
    <location>
        <begin position="310"/>
        <end position="321"/>
    </location>
</feature>
<dbReference type="Gene3D" id="3.40.50.720">
    <property type="entry name" value="NAD(P)-binding Rossmann-like Domain"/>
    <property type="match status" value="1"/>
</dbReference>
<dbReference type="Proteomes" id="UP001230426">
    <property type="component" value="Unassembled WGS sequence"/>
</dbReference>
<dbReference type="EC" id="4.2.1.47" evidence="3"/>
<accession>A0ABT9R5B2</accession>
<dbReference type="InterPro" id="IPR006368">
    <property type="entry name" value="GDP_Man_deHydtase"/>
</dbReference>